<evidence type="ECO:0000313" key="2">
    <source>
        <dbReference type="EMBL" id="KAF5838078.1"/>
    </source>
</evidence>
<evidence type="ECO:0000256" key="1">
    <source>
        <dbReference type="SAM" id="MobiDB-lite"/>
    </source>
</evidence>
<accession>A0ABQ7GTY9</accession>
<name>A0ABQ7GTY9_DUNSA</name>
<reference evidence="2" key="1">
    <citation type="submission" date="2017-08" db="EMBL/GenBank/DDBJ databases">
        <authorList>
            <person name="Polle J.E."/>
            <person name="Barry K."/>
            <person name="Cushman J."/>
            <person name="Schmutz J."/>
            <person name="Tran D."/>
            <person name="Hathwaick L.T."/>
            <person name="Yim W.C."/>
            <person name="Jenkins J."/>
            <person name="Mckie-Krisberg Z.M."/>
            <person name="Prochnik S."/>
            <person name="Lindquist E."/>
            <person name="Dockter R.B."/>
            <person name="Adam C."/>
            <person name="Molina H."/>
            <person name="Bunkerborg J."/>
            <person name="Jin E."/>
            <person name="Buchheim M."/>
            <person name="Magnuson J."/>
        </authorList>
    </citation>
    <scope>NUCLEOTIDE SEQUENCE</scope>
    <source>
        <strain evidence="2">CCAP 19/18</strain>
    </source>
</reference>
<evidence type="ECO:0008006" key="4">
    <source>
        <dbReference type="Google" id="ProtNLM"/>
    </source>
</evidence>
<organism evidence="2 3">
    <name type="scientific">Dunaliella salina</name>
    <name type="common">Green alga</name>
    <name type="synonym">Protococcus salinus</name>
    <dbReference type="NCBI Taxonomy" id="3046"/>
    <lineage>
        <taxon>Eukaryota</taxon>
        <taxon>Viridiplantae</taxon>
        <taxon>Chlorophyta</taxon>
        <taxon>core chlorophytes</taxon>
        <taxon>Chlorophyceae</taxon>
        <taxon>CS clade</taxon>
        <taxon>Chlamydomonadales</taxon>
        <taxon>Dunaliellaceae</taxon>
        <taxon>Dunaliella</taxon>
    </lineage>
</organism>
<dbReference type="EMBL" id="MU069592">
    <property type="protein sequence ID" value="KAF5838078.1"/>
    <property type="molecule type" value="Genomic_DNA"/>
</dbReference>
<feature type="region of interest" description="Disordered" evidence="1">
    <location>
        <begin position="1"/>
        <end position="30"/>
    </location>
</feature>
<keyword evidence="3" id="KW-1185">Reference proteome</keyword>
<feature type="compositionally biased region" description="Polar residues" evidence="1">
    <location>
        <begin position="1"/>
        <end position="17"/>
    </location>
</feature>
<gene>
    <name evidence="2" type="ORF">DUNSADRAFT_3448</name>
</gene>
<protein>
    <recommendedName>
        <fullName evidence="4">F-box domain-containing protein</fullName>
    </recommendedName>
</protein>
<sequence>MFQRKQSGLCISSSDSAQGLPAPPPSGGQQLQRIMTDQLPERHRLSLQDLPALALSVIHDALWECDSDAFCTSARVAAAFRTTCKRLHEAAQLPSMLKLSFRSSVPDMSSLKLLLSKPPAAGTLLSVRMTQSDEEKPKRDYRQKLEEQAGILLPFFSNLYRLGSHLLYLDMPCYHCVGLCLDFVCKYLVHLQHFTLRLNRDCEARYTQDFQSHGLSSLTLSVRPGSSPFMFGTVGTALNLSAFSELQLLQLQGPIVKLNEGHPFILPPRTRVIIDPALSGRTPTRWARQVASYEFSVMPISAIPGEDKYRDEDYETRKKRLDTFREDVIERAIERNGGPSVPAVWNYMLGAFAASRLKSLRGYLNGYLDDEDGVGLYFRSDLLSEDEYAVEETAAEIYVHGVTSCG</sequence>
<proteinExistence type="predicted"/>
<comment type="caution">
    <text evidence="2">The sequence shown here is derived from an EMBL/GenBank/DDBJ whole genome shotgun (WGS) entry which is preliminary data.</text>
</comment>
<evidence type="ECO:0000313" key="3">
    <source>
        <dbReference type="Proteomes" id="UP000815325"/>
    </source>
</evidence>
<dbReference type="Proteomes" id="UP000815325">
    <property type="component" value="Unassembled WGS sequence"/>
</dbReference>